<dbReference type="EMBL" id="MU267592">
    <property type="protein sequence ID" value="KAH7916261.1"/>
    <property type="molecule type" value="Genomic_DNA"/>
</dbReference>
<reference evidence="1" key="1">
    <citation type="journal article" date="2021" name="New Phytol.">
        <title>Evolutionary innovations through gain and loss of genes in the ectomycorrhizal Boletales.</title>
        <authorList>
            <person name="Wu G."/>
            <person name="Miyauchi S."/>
            <person name="Morin E."/>
            <person name="Kuo A."/>
            <person name="Drula E."/>
            <person name="Varga T."/>
            <person name="Kohler A."/>
            <person name="Feng B."/>
            <person name="Cao Y."/>
            <person name="Lipzen A."/>
            <person name="Daum C."/>
            <person name="Hundley H."/>
            <person name="Pangilinan J."/>
            <person name="Johnson J."/>
            <person name="Barry K."/>
            <person name="LaButti K."/>
            <person name="Ng V."/>
            <person name="Ahrendt S."/>
            <person name="Min B."/>
            <person name="Choi I.G."/>
            <person name="Park H."/>
            <person name="Plett J.M."/>
            <person name="Magnuson J."/>
            <person name="Spatafora J.W."/>
            <person name="Nagy L.G."/>
            <person name="Henrissat B."/>
            <person name="Grigoriev I.V."/>
            <person name="Yang Z.L."/>
            <person name="Xu J."/>
            <person name="Martin F.M."/>
        </authorList>
    </citation>
    <scope>NUCLEOTIDE SEQUENCE</scope>
    <source>
        <strain evidence="1">ATCC 28755</strain>
    </source>
</reference>
<name>A0ACB8ATH0_9AGAM</name>
<accession>A0ACB8ATH0</accession>
<dbReference type="Proteomes" id="UP000790377">
    <property type="component" value="Unassembled WGS sequence"/>
</dbReference>
<evidence type="ECO:0000313" key="1">
    <source>
        <dbReference type="EMBL" id="KAH7916261.1"/>
    </source>
</evidence>
<sequence length="1155" mass="130254">MIEPLVAAAVKSLLQHCTSTGRAVAIKAAFDPMGKQVRPAFPRDFFTPHVREWKGKGKALDDRGIECRQCTQWPLKEEDGCCALKHSLWCPKRNRLFMLNEIIPQRSRPSSVGPSLHSSRRHLSSLHARQQSSLLRPRHTPVTTPTSPAPSIEEPHVPPDTIDKLYAYLSGTKPINPDEAWKRYISIPLHARRLMRPQEVLWFSYKLLSAVEPGYRGGLDTESLQEWGSRIEHVLQELEPNFTGATRVSQLCLLARAQALSGDLPKAISTAHEVLATTLADLEKEWLLDAYQNIILSINMRHSPVHVLDFLLDEWTFVGEYMQRREPLRNTFKVVAGKSESFRHTAQSLLVNIVNPAALLSERWTTPAKNRQRIGNMLLDIYCANDLPDDAYALFEEMGRQRLPANRHRQLQLVRVLVRAESFTRANTLFAAICSNDPSDTSFFRILTGLYLFAHQGDTVRAEEYYNLLHQYYSTYPRGMALLMHAYAVNGRVEKVVQLFHKFFPVDAPNEVRPNIVHYTTVLYAHAQRADLDGLNLWLETMSKAGIASDAHIFNIVLKSFVMRGEVDSVAAVLNQMRNAQIWPSHVLYTTAITLLARQNNPIAAEALYKRALREGVSPDRKMVTTLMNAHVEAGSWHGVIRVFDYLKSSSSRHIGLSIEVYNTLLKAYLLIGAPFRVVADLFRRLERSGIRPDVASYTVLIQSACDAGFMDTASEIFEEMEEIAKSSENGLRIDAFVLTIIMAGHLRVGDKVSAKAVYDSMEQRGIHPTSLTFGNILRAYGNEKSEESLQIAEEFLKGIMAVKPSERLWMTPYTRQSALEHVYRPLMVVYARKQNPSDVGRLLQGMIDAGGEPSLGTLTILLDAYRRTFDIQSVHEVWPQIWQLALRFTKVDSLFDGDNTDSTDPIKCQANVLCIPLSIYIDALSAAGEHLSIPEVWAKARSHGFSFDSHNWNHLVVALVRAGEPERAFDVVERVILPYQQQSQFMRLERDISPDSPLTFDSEPPSIDDPASEAPMHKADRRAGQVALSTLKAGSRLNFPEEVDDFAHPLHILHQISPSWQIWSPHATTLDVLAKVLLHLQAGRPVQAIGMERDTQLLGGDDFGSDEELERVETAKATLNRIYTNSPNTVQAVLRHERLEMRQDARKALPDGWS</sequence>
<organism evidence="1 2">
    <name type="scientific">Hygrophoropsis aurantiaca</name>
    <dbReference type="NCBI Taxonomy" id="72124"/>
    <lineage>
        <taxon>Eukaryota</taxon>
        <taxon>Fungi</taxon>
        <taxon>Dikarya</taxon>
        <taxon>Basidiomycota</taxon>
        <taxon>Agaricomycotina</taxon>
        <taxon>Agaricomycetes</taxon>
        <taxon>Agaricomycetidae</taxon>
        <taxon>Boletales</taxon>
        <taxon>Coniophorineae</taxon>
        <taxon>Hygrophoropsidaceae</taxon>
        <taxon>Hygrophoropsis</taxon>
    </lineage>
</organism>
<gene>
    <name evidence="1" type="ORF">BJ138DRAFT_1053038</name>
</gene>
<keyword evidence="2" id="KW-1185">Reference proteome</keyword>
<comment type="caution">
    <text evidence="1">The sequence shown here is derived from an EMBL/GenBank/DDBJ whole genome shotgun (WGS) entry which is preliminary data.</text>
</comment>
<evidence type="ECO:0000313" key="2">
    <source>
        <dbReference type="Proteomes" id="UP000790377"/>
    </source>
</evidence>
<proteinExistence type="predicted"/>
<protein>
    <submittedName>
        <fullName evidence="1">Uncharacterized protein</fullName>
    </submittedName>
</protein>